<dbReference type="Proteomes" id="UP001153712">
    <property type="component" value="Chromosome 7"/>
</dbReference>
<accession>A0A9N9XSB0</accession>
<dbReference type="GO" id="GO:0010420">
    <property type="term" value="F:polyprenyldihydroxybenzoate methyltransferase activity"/>
    <property type="evidence" value="ECO:0007669"/>
    <property type="project" value="TreeGrafter"/>
</dbReference>
<evidence type="ECO:0000259" key="1">
    <source>
        <dbReference type="Pfam" id="PF08241"/>
    </source>
</evidence>
<dbReference type="CDD" id="cd02440">
    <property type="entry name" value="AdoMet_MTases"/>
    <property type="match status" value="1"/>
</dbReference>
<gene>
    <name evidence="2" type="ORF">PHYEVI_LOCUS10392</name>
</gene>
<keyword evidence="3" id="KW-1185">Reference proteome</keyword>
<evidence type="ECO:0000313" key="3">
    <source>
        <dbReference type="Proteomes" id="UP001153712"/>
    </source>
</evidence>
<evidence type="ECO:0000313" key="2">
    <source>
        <dbReference type="EMBL" id="CAG9864135.1"/>
    </source>
</evidence>
<dbReference type="EMBL" id="OU900100">
    <property type="protein sequence ID" value="CAG9864135.1"/>
    <property type="molecule type" value="Genomic_DNA"/>
</dbReference>
<reference evidence="2" key="1">
    <citation type="submission" date="2022-01" db="EMBL/GenBank/DDBJ databases">
        <authorList>
            <person name="King R."/>
        </authorList>
    </citation>
    <scope>NUCLEOTIDE SEQUENCE</scope>
</reference>
<name>A0A9N9XSB0_PHYSR</name>
<proteinExistence type="predicted"/>
<sequence length="271" mass="31542">MSFKFPELWTESSNAAFALVKDHLDKCQHLIKWKQSESILEIGLGTGHNSLRTLFPLLPDDYKEFIGSDTSEEMVEFAKKHFNIPKSTVRKLDVCAGVPIEFEERFDHVFGFLVMHTVKTPREAFVNIKRMLKPGGSAFLTFFERSSAQKAFEKLKDSTKWSRYVHEESPFPYSYSENPREDFVKDIESVGFQQYELKPVNDTYEFGEEEFIDLHLAVNPAIPFIPKELQEEYKKDYINELYETPMFTVKTNNGRKTIVMNSKSLILYATK</sequence>
<dbReference type="PANTHER" id="PTHR43464:SF23">
    <property type="entry name" value="JUVENILE HORMONE ACID O-METHYLTRANSFERASE"/>
    <property type="match status" value="1"/>
</dbReference>
<dbReference type="Gene3D" id="3.40.50.150">
    <property type="entry name" value="Vaccinia Virus protein VP39"/>
    <property type="match status" value="1"/>
</dbReference>
<dbReference type="InterPro" id="IPR029063">
    <property type="entry name" value="SAM-dependent_MTases_sf"/>
</dbReference>
<dbReference type="SUPFAM" id="SSF53335">
    <property type="entry name" value="S-adenosyl-L-methionine-dependent methyltransferases"/>
    <property type="match status" value="1"/>
</dbReference>
<dbReference type="AlphaFoldDB" id="A0A9N9XSB0"/>
<dbReference type="Pfam" id="PF08241">
    <property type="entry name" value="Methyltransf_11"/>
    <property type="match status" value="1"/>
</dbReference>
<organism evidence="2 3">
    <name type="scientific">Phyllotreta striolata</name>
    <name type="common">Striped flea beetle</name>
    <name type="synonym">Crioceris striolata</name>
    <dbReference type="NCBI Taxonomy" id="444603"/>
    <lineage>
        <taxon>Eukaryota</taxon>
        <taxon>Metazoa</taxon>
        <taxon>Ecdysozoa</taxon>
        <taxon>Arthropoda</taxon>
        <taxon>Hexapoda</taxon>
        <taxon>Insecta</taxon>
        <taxon>Pterygota</taxon>
        <taxon>Neoptera</taxon>
        <taxon>Endopterygota</taxon>
        <taxon>Coleoptera</taxon>
        <taxon>Polyphaga</taxon>
        <taxon>Cucujiformia</taxon>
        <taxon>Chrysomeloidea</taxon>
        <taxon>Chrysomelidae</taxon>
        <taxon>Galerucinae</taxon>
        <taxon>Alticini</taxon>
        <taxon>Phyllotreta</taxon>
    </lineage>
</organism>
<dbReference type="PANTHER" id="PTHR43464">
    <property type="entry name" value="METHYLTRANSFERASE"/>
    <property type="match status" value="1"/>
</dbReference>
<dbReference type="InterPro" id="IPR013216">
    <property type="entry name" value="Methyltransf_11"/>
</dbReference>
<protein>
    <recommendedName>
        <fullName evidence="1">Methyltransferase type 11 domain-containing protein</fullName>
    </recommendedName>
</protein>
<feature type="domain" description="Methyltransferase type 11" evidence="1">
    <location>
        <begin position="40"/>
        <end position="139"/>
    </location>
</feature>
<dbReference type="OrthoDB" id="66144at2759"/>